<dbReference type="GO" id="GO:0005524">
    <property type="term" value="F:ATP binding"/>
    <property type="evidence" value="ECO:0007669"/>
    <property type="project" value="UniProtKB-KW"/>
</dbReference>
<dbReference type="InterPro" id="IPR003959">
    <property type="entry name" value="ATPase_AAA_core"/>
</dbReference>
<evidence type="ECO:0000256" key="3">
    <source>
        <dbReference type="ARBA" id="ARBA00022840"/>
    </source>
</evidence>
<dbReference type="Proteomes" id="UP000036938">
    <property type="component" value="Unassembled WGS sequence"/>
</dbReference>
<name>A0A0L1JMT0_9RHOB</name>
<comment type="caution">
    <text evidence="5">The sequence shown here is derived from an EMBL/GenBank/DDBJ whole genome shotgun (WGS) entry which is preliminary data.</text>
</comment>
<keyword evidence="3" id="KW-0067">ATP-binding</keyword>
<dbReference type="PANTHER" id="PTHR23073">
    <property type="entry name" value="26S PROTEASOME REGULATORY SUBUNIT"/>
    <property type="match status" value="1"/>
</dbReference>
<dbReference type="SMART" id="SM00382">
    <property type="entry name" value="AAA"/>
    <property type="match status" value="1"/>
</dbReference>
<dbReference type="Gene3D" id="3.40.50.300">
    <property type="entry name" value="P-loop containing nucleotide triphosphate hydrolases"/>
    <property type="match status" value="1"/>
</dbReference>
<comment type="similarity">
    <text evidence="1">Belongs to the AAA ATPase family.</text>
</comment>
<reference evidence="5 6" key="1">
    <citation type="journal article" date="2015" name="Int. J. Syst. Evol. Microbiol.">
        <title>Aestuariivita atlantica sp. nov., isolated from deep sea sediment of the Atlantic Ocean.</title>
        <authorList>
            <person name="Li G."/>
            <person name="Lai Q."/>
            <person name="Du Y."/>
            <person name="Liu X."/>
            <person name="Sun F."/>
            <person name="Shao Z."/>
        </authorList>
    </citation>
    <scope>NUCLEOTIDE SEQUENCE [LARGE SCALE GENOMIC DNA]</scope>
    <source>
        <strain evidence="5 6">22II-S11-z3</strain>
    </source>
</reference>
<dbReference type="GO" id="GO:0016887">
    <property type="term" value="F:ATP hydrolysis activity"/>
    <property type="evidence" value="ECO:0007669"/>
    <property type="project" value="InterPro"/>
</dbReference>
<dbReference type="Pfam" id="PF00004">
    <property type="entry name" value="AAA"/>
    <property type="match status" value="1"/>
</dbReference>
<gene>
    <name evidence="5" type="ORF">ATO11_14170</name>
</gene>
<dbReference type="AlphaFoldDB" id="A0A0L1JMT0"/>
<evidence type="ECO:0000313" key="6">
    <source>
        <dbReference type="Proteomes" id="UP000036938"/>
    </source>
</evidence>
<dbReference type="InterPro" id="IPR027417">
    <property type="entry name" value="P-loop_NTPase"/>
</dbReference>
<dbReference type="Pfam" id="PF22977">
    <property type="entry name" value="WHD"/>
    <property type="match status" value="1"/>
</dbReference>
<dbReference type="STRING" id="1317121.ATO11_14170"/>
<dbReference type="SUPFAM" id="SSF52540">
    <property type="entry name" value="P-loop containing nucleoside triphosphate hydrolases"/>
    <property type="match status" value="1"/>
</dbReference>
<dbReference type="InterPro" id="IPR054472">
    <property type="entry name" value="WHD"/>
</dbReference>
<proteinExistence type="inferred from homology"/>
<organism evidence="5 6">
    <name type="scientific">Pseudaestuariivita atlantica</name>
    <dbReference type="NCBI Taxonomy" id="1317121"/>
    <lineage>
        <taxon>Bacteria</taxon>
        <taxon>Pseudomonadati</taxon>
        <taxon>Pseudomonadota</taxon>
        <taxon>Alphaproteobacteria</taxon>
        <taxon>Rhodobacterales</taxon>
        <taxon>Paracoccaceae</taxon>
        <taxon>Pseudaestuariivita</taxon>
    </lineage>
</organism>
<sequence>MEMTGTRDTGLDAELDWLAAAIAARLQAYLRNEAPTALPPPPAPDPAGSRYAALAQEAGLDPGDRLILALALAGHLVPQVLDPFLIRNSGIDRPFTEFGMIDRADTGVQPSVQTALFLLGGGTPDGTLAASVHLTPSAPLMRQHLLAPLAGETPQRQPLQAGAAALDRLGAAPHVFQGRIAGLAAQRFDTALDWDDLVLTPRSRAALDALFAWIDHGPALHRDPAFARLVPAGCRVLFHGPPGTGKSLTAALIGKRAGRPVFRVDLSMVISKYIGETEKNLATLFDAADAQGWILFFDEADALFGRRAQAVHANDRYANQNVSYILQRVEQSSGLVILATNLGTTIDRAFRRRFQVSVPFELPGPDERAALWHRAFHDPALLHEDVDLALLARQYPVTGALIANVLRRCLLGRAQRGGTTIRRADIEAALADELQKDGVTAPESP</sequence>
<protein>
    <recommendedName>
        <fullName evidence="4">AAA+ ATPase domain-containing protein</fullName>
    </recommendedName>
</protein>
<keyword evidence="2" id="KW-0547">Nucleotide-binding</keyword>
<dbReference type="InterPro" id="IPR050221">
    <property type="entry name" value="26S_Proteasome_ATPase"/>
</dbReference>
<dbReference type="CDD" id="cd19481">
    <property type="entry name" value="RecA-like_protease"/>
    <property type="match status" value="1"/>
</dbReference>
<evidence type="ECO:0000256" key="1">
    <source>
        <dbReference type="ARBA" id="ARBA00006914"/>
    </source>
</evidence>
<dbReference type="EMBL" id="AQQZ01000006">
    <property type="protein sequence ID" value="KNG93061.1"/>
    <property type="molecule type" value="Genomic_DNA"/>
</dbReference>
<evidence type="ECO:0000259" key="4">
    <source>
        <dbReference type="SMART" id="SM00382"/>
    </source>
</evidence>
<feature type="domain" description="AAA+ ATPase" evidence="4">
    <location>
        <begin position="232"/>
        <end position="364"/>
    </location>
</feature>
<dbReference type="InterPro" id="IPR003593">
    <property type="entry name" value="AAA+_ATPase"/>
</dbReference>
<dbReference type="OrthoDB" id="7438987at2"/>
<keyword evidence="6" id="KW-1185">Reference proteome</keyword>
<evidence type="ECO:0000313" key="5">
    <source>
        <dbReference type="EMBL" id="KNG93061.1"/>
    </source>
</evidence>
<accession>A0A0L1JMT0</accession>
<evidence type="ECO:0000256" key="2">
    <source>
        <dbReference type="ARBA" id="ARBA00022741"/>
    </source>
</evidence>